<organism evidence="6 7">
    <name type="scientific">Imperialibacter roseus</name>
    <dbReference type="NCBI Taxonomy" id="1324217"/>
    <lineage>
        <taxon>Bacteria</taxon>
        <taxon>Pseudomonadati</taxon>
        <taxon>Bacteroidota</taxon>
        <taxon>Cytophagia</taxon>
        <taxon>Cytophagales</taxon>
        <taxon>Flammeovirgaceae</taxon>
        <taxon>Imperialibacter</taxon>
    </lineage>
</organism>
<dbReference type="Gene3D" id="2.30.120.10">
    <property type="match status" value="1"/>
</dbReference>
<keyword evidence="7" id="KW-1185">Reference proteome</keyword>
<dbReference type="SUPFAM" id="SSF56235">
    <property type="entry name" value="N-terminal nucleophile aminohydrolases (Ntn hydrolases)"/>
    <property type="match status" value="1"/>
</dbReference>
<dbReference type="InterPro" id="IPR002692">
    <property type="entry name" value="S45"/>
</dbReference>
<evidence type="ECO:0000256" key="4">
    <source>
        <dbReference type="ARBA" id="ARBA00023145"/>
    </source>
</evidence>
<dbReference type="Gene3D" id="1.10.1400.10">
    <property type="match status" value="1"/>
</dbReference>
<evidence type="ECO:0000313" key="6">
    <source>
        <dbReference type="EMBL" id="WOK04729.1"/>
    </source>
</evidence>
<dbReference type="InterPro" id="IPR029055">
    <property type="entry name" value="Ntn_hydrolases_N"/>
</dbReference>
<dbReference type="PANTHER" id="PTHR34218:SF3">
    <property type="entry name" value="ACYL-HOMOSERINE LACTONE ACYLASE PVDQ"/>
    <property type="match status" value="1"/>
</dbReference>
<evidence type="ECO:0000313" key="7">
    <source>
        <dbReference type="Proteomes" id="UP001302349"/>
    </source>
</evidence>
<dbReference type="PANTHER" id="PTHR34218">
    <property type="entry name" value="PEPTIDASE S45 PENICILLIN AMIDASE"/>
    <property type="match status" value="1"/>
</dbReference>
<dbReference type="Gene3D" id="1.10.439.10">
    <property type="entry name" value="Penicillin Amidohydrolase, domain 1"/>
    <property type="match status" value="1"/>
</dbReference>
<dbReference type="InterPro" id="IPR023343">
    <property type="entry name" value="Penicillin_amidase_dom1"/>
</dbReference>
<dbReference type="PIRSF" id="PIRSF001227">
    <property type="entry name" value="Pen_acylase"/>
    <property type="match status" value="1"/>
</dbReference>
<feature type="chain" id="PRO_5046605946" evidence="5">
    <location>
        <begin position="18"/>
        <end position="679"/>
    </location>
</feature>
<comment type="similarity">
    <text evidence="1">Belongs to the peptidase S45 family.</text>
</comment>
<protein>
    <submittedName>
        <fullName evidence="6">Penicillin acylase family protein</fullName>
    </submittedName>
</protein>
<name>A0ABZ0II61_9BACT</name>
<dbReference type="Pfam" id="PF01804">
    <property type="entry name" value="Penicil_amidase"/>
    <property type="match status" value="1"/>
</dbReference>
<dbReference type="InterPro" id="IPR043146">
    <property type="entry name" value="Penicillin_amidase_N_B-knob"/>
</dbReference>
<dbReference type="RefSeq" id="WP_317487530.1">
    <property type="nucleotide sequence ID" value="NZ_CP136051.1"/>
</dbReference>
<feature type="signal peptide" evidence="5">
    <location>
        <begin position="1"/>
        <end position="17"/>
    </location>
</feature>
<keyword evidence="3" id="KW-0378">Hydrolase</keyword>
<keyword evidence="4" id="KW-0865">Zymogen</keyword>
<evidence type="ECO:0000256" key="2">
    <source>
        <dbReference type="ARBA" id="ARBA00022729"/>
    </source>
</evidence>
<proteinExistence type="inferred from homology"/>
<dbReference type="InterPro" id="IPR014395">
    <property type="entry name" value="Pen/GL7ACA/AHL_acylase"/>
</dbReference>
<dbReference type="Gene3D" id="3.60.20.10">
    <property type="entry name" value="Glutamine Phosphoribosylpyrophosphate, subunit 1, domain 1"/>
    <property type="match status" value="1"/>
</dbReference>
<dbReference type="Proteomes" id="UP001302349">
    <property type="component" value="Chromosome"/>
</dbReference>
<dbReference type="InterPro" id="IPR043147">
    <property type="entry name" value="Penicillin_amidase_A-knob"/>
</dbReference>
<dbReference type="EMBL" id="CP136051">
    <property type="protein sequence ID" value="WOK04729.1"/>
    <property type="molecule type" value="Genomic_DNA"/>
</dbReference>
<evidence type="ECO:0000256" key="5">
    <source>
        <dbReference type="SAM" id="SignalP"/>
    </source>
</evidence>
<sequence>MRYIILLFLLAAAVAQAQIDPANITIARDTYGVPHIFAPTDPEVAYGLAWAHAEDDFETIQQVALISKGMLGSYLGKEGAKADYAFKLLRCRQLVEEQWSTISPELKALINGYIQGLKAYADAHPDEVLNKHVFPADEKDYLSAVVFSVAVFSGADRALSNLFAGKMPALPGFDSRGSNAFAIHPSKTTTGEAFLAINAHQPQEGPVAFYEAHVQSEEGWNMLGGVFPGGCVIFHGTNENLGWAHTVNMFDKVDVFQLEMNPSNSNEYRFDDQWLQLEKQKVKLKVKGIPVRISKKAYWSVYGPTVKADNGTFSVRMPALMDVKALEEWYRMNKASNFSEFYKALSMTSLPMFNIVYADRYDTIFYVSNGKLPHRNPDPQYDWGSTLPGNTSATLWTAFKGIEELPQYVNPGAGYLFNTNHSPFLATAPADNLDTANFDSNDGFFRRHNNRSKRVMEIMPEGKLDYDTFKQIKFDQQLPQELQYEINLDAFWNLDVGRYPELANVINSLQQWDRKATVDSRGAAVFLLMYYKLYSKYRNVTGFLPEEEAVATYQYVHDYMIEHFDSDTVALGDVQKLVRGGVAYPIWGLPDALMAIHSREQPDGTRKAVSGDAYIALVRYPKEGLPLIETVNTYGASMHPDSPHFKDQLELFQNQQPKHMTLDKDEVLRTAERVYHPVR</sequence>
<keyword evidence="2 5" id="KW-0732">Signal</keyword>
<evidence type="ECO:0000256" key="1">
    <source>
        <dbReference type="ARBA" id="ARBA00006586"/>
    </source>
</evidence>
<reference evidence="6 7" key="1">
    <citation type="journal article" date="2023" name="Microbiol. Resour. Announc.">
        <title>Complete Genome Sequence of Imperialibacter roseus strain P4T.</title>
        <authorList>
            <person name="Tizabi D.R."/>
            <person name="Bachvaroff T."/>
            <person name="Hill R.T."/>
        </authorList>
    </citation>
    <scope>NUCLEOTIDE SEQUENCE [LARGE SCALE GENOMIC DNA]</scope>
    <source>
        <strain evidence="6 7">P4T</strain>
    </source>
</reference>
<evidence type="ECO:0000256" key="3">
    <source>
        <dbReference type="ARBA" id="ARBA00022801"/>
    </source>
</evidence>
<accession>A0ABZ0II61</accession>
<gene>
    <name evidence="6" type="ORF">RT717_16735</name>
</gene>